<dbReference type="EMBL" id="JAEHFW010000002">
    <property type="protein sequence ID" value="MBK0380333.1"/>
    <property type="molecule type" value="Genomic_DNA"/>
</dbReference>
<gene>
    <name evidence="2" type="ORF">I5M19_13495</name>
</gene>
<protein>
    <submittedName>
        <fullName evidence="2">Peptidoglycan DD-metalloendopeptidase family protein</fullName>
    </submittedName>
</protein>
<name>A0A934UN24_9SPHI</name>
<sequence length="235" mass="26051">MNATELLAAHFKANPHIITGKVVDINAITDKLYQLDFTEANAELTPGLVTNTSAFSNWVGQKLSNCNCRYGIGGYMEHRTVYTRSALFNTGNEPRRLHLGVDIWGDANVPVYAPLNGMVHSFADNDHFGDYGPTIILKHDLEGLTLYSLYGHLSRGSLSSLSKGQTIKANQQIATFGNAAENGSWPPHLHFQLMLDIGDAYGDYPGVGYYSEKDKYLQNIPDPELILHFAELIKY</sequence>
<dbReference type="AlphaFoldDB" id="A0A934UN24"/>
<dbReference type="GO" id="GO:0004222">
    <property type="term" value="F:metalloendopeptidase activity"/>
    <property type="evidence" value="ECO:0007669"/>
    <property type="project" value="TreeGrafter"/>
</dbReference>
<evidence type="ECO:0000313" key="3">
    <source>
        <dbReference type="Proteomes" id="UP000613193"/>
    </source>
</evidence>
<proteinExistence type="predicted"/>
<dbReference type="SUPFAM" id="SSF51261">
    <property type="entry name" value="Duplicated hybrid motif"/>
    <property type="match status" value="1"/>
</dbReference>
<dbReference type="InterPro" id="IPR050570">
    <property type="entry name" value="Cell_wall_metabolism_enzyme"/>
</dbReference>
<dbReference type="InterPro" id="IPR016047">
    <property type="entry name" value="M23ase_b-sheet_dom"/>
</dbReference>
<dbReference type="PANTHER" id="PTHR21666">
    <property type="entry name" value="PEPTIDASE-RELATED"/>
    <property type="match status" value="1"/>
</dbReference>
<dbReference type="Proteomes" id="UP000613193">
    <property type="component" value="Unassembled WGS sequence"/>
</dbReference>
<dbReference type="CDD" id="cd12797">
    <property type="entry name" value="M23_peptidase"/>
    <property type="match status" value="1"/>
</dbReference>
<evidence type="ECO:0000313" key="2">
    <source>
        <dbReference type="EMBL" id="MBK0380333.1"/>
    </source>
</evidence>
<dbReference type="Gene3D" id="2.70.70.10">
    <property type="entry name" value="Glucose Permease (Domain IIA)"/>
    <property type="match status" value="1"/>
</dbReference>
<organism evidence="2 3">
    <name type="scientific">Mucilaginibacter segetis</name>
    <dbReference type="NCBI Taxonomy" id="2793071"/>
    <lineage>
        <taxon>Bacteria</taxon>
        <taxon>Pseudomonadati</taxon>
        <taxon>Bacteroidota</taxon>
        <taxon>Sphingobacteriia</taxon>
        <taxon>Sphingobacteriales</taxon>
        <taxon>Sphingobacteriaceae</taxon>
        <taxon>Mucilaginibacter</taxon>
    </lineage>
</organism>
<dbReference type="PANTHER" id="PTHR21666:SF270">
    <property type="entry name" value="MUREIN HYDROLASE ACTIVATOR ENVC"/>
    <property type="match status" value="1"/>
</dbReference>
<comment type="caution">
    <text evidence="2">The sequence shown here is derived from an EMBL/GenBank/DDBJ whole genome shotgun (WGS) entry which is preliminary data.</text>
</comment>
<feature type="domain" description="M23ase beta-sheet core" evidence="1">
    <location>
        <begin position="97"/>
        <end position="194"/>
    </location>
</feature>
<dbReference type="RefSeq" id="WP_200066856.1">
    <property type="nucleotide sequence ID" value="NZ_JAEHFW010000002.1"/>
</dbReference>
<keyword evidence="3" id="KW-1185">Reference proteome</keyword>
<reference evidence="2" key="1">
    <citation type="submission" date="2020-12" db="EMBL/GenBank/DDBJ databases">
        <title>Bacterial novel species Mucilaginibacter sp. SD-g isolated from soil.</title>
        <authorList>
            <person name="Jung H.-Y."/>
        </authorList>
    </citation>
    <scope>NUCLEOTIDE SEQUENCE</scope>
    <source>
        <strain evidence="2">SD-g</strain>
    </source>
</reference>
<accession>A0A934UN24</accession>
<evidence type="ECO:0000259" key="1">
    <source>
        <dbReference type="Pfam" id="PF01551"/>
    </source>
</evidence>
<dbReference type="InterPro" id="IPR011055">
    <property type="entry name" value="Dup_hybrid_motif"/>
</dbReference>
<dbReference type="Pfam" id="PF01551">
    <property type="entry name" value="Peptidase_M23"/>
    <property type="match status" value="1"/>
</dbReference>